<gene>
    <name evidence="5" type="ORF">SAMN05660293_01419</name>
</gene>
<keyword evidence="3" id="KW-0804">Transcription</keyword>
<evidence type="ECO:0000313" key="6">
    <source>
        <dbReference type="Proteomes" id="UP000190897"/>
    </source>
</evidence>
<evidence type="ECO:0000256" key="3">
    <source>
        <dbReference type="ARBA" id="ARBA00023163"/>
    </source>
</evidence>
<dbReference type="Proteomes" id="UP000190897">
    <property type="component" value="Unassembled WGS sequence"/>
</dbReference>
<evidence type="ECO:0000259" key="4">
    <source>
        <dbReference type="PROSITE" id="PS50987"/>
    </source>
</evidence>
<keyword evidence="6" id="KW-1185">Reference proteome</keyword>
<dbReference type="CDD" id="cd00090">
    <property type="entry name" value="HTH_ARSR"/>
    <property type="match status" value="1"/>
</dbReference>
<dbReference type="OrthoDB" id="9798835at2"/>
<keyword evidence="2" id="KW-0238">DNA-binding</keyword>
<dbReference type="EMBL" id="FUZA01000001">
    <property type="protein sequence ID" value="SKB61268.1"/>
    <property type="molecule type" value="Genomic_DNA"/>
</dbReference>
<protein>
    <submittedName>
        <fullName evidence="5">ArsR family transcriptional regulator</fullName>
    </submittedName>
</protein>
<feature type="domain" description="HTH arsR-type" evidence="4">
    <location>
        <begin position="1"/>
        <end position="91"/>
    </location>
</feature>
<dbReference type="PRINTS" id="PR00778">
    <property type="entry name" value="HTHARSR"/>
</dbReference>
<dbReference type="NCBIfam" id="NF033788">
    <property type="entry name" value="HTH_metalloreg"/>
    <property type="match status" value="1"/>
</dbReference>
<sequence>MEVRRVERISKALSDPSRILILQELRQKEDCLYCHEISEFIDLTQPSISHHVKQLADADLIVVEKEGRNVKYKLNKEVLNEYVQFLNKLKI</sequence>
<evidence type="ECO:0000256" key="2">
    <source>
        <dbReference type="ARBA" id="ARBA00023125"/>
    </source>
</evidence>
<evidence type="ECO:0000313" key="5">
    <source>
        <dbReference type="EMBL" id="SKB61268.1"/>
    </source>
</evidence>
<dbReference type="PROSITE" id="PS50987">
    <property type="entry name" value="HTH_ARSR_2"/>
    <property type="match status" value="1"/>
</dbReference>
<name>A0A1T5CP34_9BACT</name>
<dbReference type="PANTHER" id="PTHR33154">
    <property type="entry name" value="TRANSCRIPTIONAL REGULATOR, ARSR FAMILY"/>
    <property type="match status" value="1"/>
</dbReference>
<dbReference type="SMART" id="SM00418">
    <property type="entry name" value="HTH_ARSR"/>
    <property type="match status" value="1"/>
</dbReference>
<dbReference type="InterPro" id="IPR001845">
    <property type="entry name" value="HTH_ArsR_DNA-bd_dom"/>
</dbReference>
<dbReference type="InterPro" id="IPR011991">
    <property type="entry name" value="ArsR-like_HTH"/>
</dbReference>
<dbReference type="Gene3D" id="1.10.10.10">
    <property type="entry name" value="Winged helix-like DNA-binding domain superfamily/Winged helix DNA-binding domain"/>
    <property type="match status" value="1"/>
</dbReference>
<dbReference type="InterPro" id="IPR051081">
    <property type="entry name" value="HTH_MetalResp_TranReg"/>
</dbReference>
<accession>A0A1T5CP34</accession>
<dbReference type="GO" id="GO:0003700">
    <property type="term" value="F:DNA-binding transcription factor activity"/>
    <property type="evidence" value="ECO:0007669"/>
    <property type="project" value="InterPro"/>
</dbReference>
<dbReference type="PANTHER" id="PTHR33154:SF33">
    <property type="entry name" value="TRANSCRIPTIONAL REPRESSOR SDPR"/>
    <property type="match status" value="1"/>
</dbReference>
<dbReference type="Pfam" id="PF12840">
    <property type="entry name" value="HTH_20"/>
    <property type="match status" value="1"/>
</dbReference>
<keyword evidence="1" id="KW-0805">Transcription regulation</keyword>
<evidence type="ECO:0000256" key="1">
    <source>
        <dbReference type="ARBA" id="ARBA00023015"/>
    </source>
</evidence>
<organism evidence="5 6">
    <name type="scientific">Dyadobacter psychrophilus</name>
    <dbReference type="NCBI Taxonomy" id="651661"/>
    <lineage>
        <taxon>Bacteria</taxon>
        <taxon>Pseudomonadati</taxon>
        <taxon>Bacteroidota</taxon>
        <taxon>Cytophagia</taxon>
        <taxon>Cytophagales</taxon>
        <taxon>Spirosomataceae</taxon>
        <taxon>Dyadobacter</taxon>
    </lineage>
</organism>
<dbReference type="InterPro" id="IPR036390">
    <property type="entry name" value="WH_DNA-bd_sf"/>
</dbReference>
<dbReference type="AlphaFoldDB" id="A0A1T5CP34"/>
<reference evidence="6" key="1">
    <citation type="submission" date="2017-02" db="EMBL/GenBank/DDBJ databases">
        <authorList>
            <person name="Varghese N."/>
            <person name="Submissions S."/>
        </authorList>
    </citation>
    <scope>NUCLEOTIDE SEQUENCE [LARGE SCALE GENOMIC DNA]</scope>
    <source>
        <strain evidence="6">DSM 22270</strain>
    </source>
</reference>
<dbReference type="STRING" id="651661.SAMN05660293_01419"/>
<dbReference type="GO" id="GO:0003677">
    <property type="term" value="F:DNA binding"/>
    <property type="evidence" value="ECO:0007669"/>
    <property type="project" value="UniProtKB-KW"/>
</dbReference>
<dbReference type="RefSeq" id="WP_082213886.1">
    <property type="nucleotide sequence ID" value="NZ_FUZA01000001.1"/>
</dbReference>
<dbReference type="SUPFAM" id="SSF46785">
    <property type="entry name" value="Winged helix' DNA-binding domain"/>
    <property type="match status" value="1"/>
</dbReference>
<dbReference type="InterPro" id="IPR036388">
    <property type="entry name" value="WH-like_DNA-bd_sf"/>
</dbReference>
<proteinExistence type="predicted"/>